<evidence type="ECO:0000313" key="1">
    <source>
        <dbReference type="EMBL" id="MFD2275245.1"/>
    </source>
</evidence>
<dbReference type="Pfam" id="PF06962">
    <property type="entry name" value="rRNA_methylase"/>
    <property type="match status" value="1"/>
</dbReference>
<protein>
    <submittedName>
        <fullName evidence="1">Class I SAM-dependent methyltransferase</fullName>
    </submittedName>
</protein>
<evidence type="ECO:0000313" key="2">
    <source>
        <dbReference type="Proteomes" id="UP001597297"/>
    </source>
</evidence>
<dbReference type="InterPro" id="IPR029063">
    <property type="entry name" value="SAM-dependent_MTases_sf"/>
</dbReference>
<sequence length="187" mass="19957">MLLRPLEMAQEMVRGAVLAGETVVDATLGNGHDALFLAGLVGAGGRVIGFDVQTEAIESSQRKVEAAGVAADVFSFYCVGHEYLSDYVEGPVAAVMFNLGYLPRADKAVITTVETTLPALEQALSLLRVKGVLSIMCYPGHEGGEAEAEAVVQWASELTREQARVMRYGMVNAPNSPAFLIAIEKVR</sequence>
<keyword evidence="1" id="KW-0489">Methyltransferase</keyword>
<accession>A0ABW5E303</accession>
<gene>
    <name evidence="1" type="ORF">ACFSQZ_02085</name>
</gene>
<reference evidence="2" key="1">
    <citation type="journal article" date="2019" name="Int. J. Syst. Evol. Microbiol.">
        <title>The Global Catalogue of Microorganisms (GCM) 10K type strain sequencing project: providing services to taxonomists for standard genome sequencing and annotation.</title>
        <authorList>
            <consortium name="The Broad Institute Genomics Platform"/>
            <consortium name="The Broad Institute Genome Sequencing Center for Infectious Disease"/>
            <person name="Wu L."/>
            <person name="Ma J."/>
        </authorList>
    </citation>
    <scope>NUCLEOTIDE SEQUENCE [LARGE SCALE GENOMIC DNA]</scope>
    <source>
        <strain evidence="2">JCM 16545</strain>
    </source>
</reference>
<proteinExistence type="predicted"/>
<dbReference type="GO" id="GO:0008168">
    <property type="term" value="F:methyltransferase activity"/>
    <property type="evidence" value="ECO:0007669"/>
    <property type="project" value="UniProtKB-KW"/>
</dbReference>
<dbReference type="PANTHER" id="PTHR35276">
    <property type="entry name" value="S-ADENOSYL-L-METHIONINE-DEPENDENT METHYLTRANSFERASES SUPERFAMILY PROTEIN"/>
    <property type="match status" value="1"/>
</dbReference>
<keyword evidence="2" id="KW-1185">Reference proteome</keyword>
<dbReference type="PANTHER" id="PTHR35276:SF1">
    <property type="entry name" value="TRNA (MNM(5)S(2)U34)-METHYLTRANSFERASE, CHLOROPLASTIC"/>
    <property type="match status" value="1"/>
</dbReference>
<dbReference type="InterPro" id="IPR010719">
    <property type="entry name" value="MnmM_MeTrfase"/>
</dbReference>
<dbReference type="Proteomes" id="UP001597297">
    <property type="component" value="Unassembled WGS sequence"/>
</dbReference>
<dbReference type="SUPFAM" id="SSF53335">
    <property type="entry name" value="S-adenosyl-L-methionine-dependent methyltransferases"/>
    <property type="match status" value="1"/>
</dbReference>
<organism evidence="1 2">
    <name type="scientific">Rubritalea spongiae</name>
    <dbReference type="NCBI Taxonomy" id="430797"/>
    <lineage>
        <taxon>Bacteria</taxon>
        <taxon>Pseudomonadati</taxon>
        <taxon>Verrucomicrobiota</taxon>
        <taxon>Verrucomicrobiia</taxon>
        <taxon>Verrucomicrobiales</taxon>
        <taxon>Rubritaleaceae</taxon>
        <taxon>Rubritalea</taxon>
    </lineage>
</organism>
<keyword evidence="1" id="KW-0808">Transferase</keyword>
<comment type="caution">
    <text evidence="1">The sequence shown here is derived from an EMBL/GenBank/DDBJ whole genome shotgun (WGS) entry which is preliminary data.</text>
</comment>
<dbReference type="GO" id="GO:0032259">
    <property type="term" value="P:methylation"/>
    <property type="evidence" value="ECO:0007669"/>
    <property type="project" value="UniProtKB-KW"/>
</dbReference>
<dbReference type="RefSeq" id="WP_377094998.1">
    <property type="nucleotide sequence ID" value="NZ_JBHSJM010000001.1"/>
</dbReference>
<name>A0ABW5E303_9BACT</name>
<dbReference type="EMBL" id="JBHUJC010000003">
    <property type="protein sequence ID" value="MFD2275245.1"/>
    <property type="molecule type" value="Genomic_DNA"/>
</dbReference>
<dbReference type="Gene3D" id="3.40.50.150">
    <property type="entry name" value="Vaccinia Virus protein VP39"/>
    <property type="match status" value="1"/>
</dbReference>